<evidence type="ECO:0000259" key="2">
    <source>
        <dbReference type="Pfam" id="PF01266"/>
    </source>
</evidence>
<evidence type="ECO:0000256" key="1">
    <source>
        <dbReference type="ARBA" id="ARBA00023002"/>
    </source>
</evidence>
<reference evidence="3 4" key="1">
    <citation type="submission" date="2022-04" db="EMBL/GenBank/DDBJ databases">
        <authorList>
            <person name="Ye Y.-Q."/>
            <person name="Du Z.-J."/>
        </authorList>
    </citation>
    <scope>NUCLEOTIDE SEQUENCE [LARGE SCALE GENOMIC DNA]</scope>
    <source>
        <strain evidence="3 4">A6E488</strain>
    </source>
</reference>
<evidence type="ECO:0000313" key="4">
    <source>
        <dbReference type="Proteomes" id="UP001320898"/>
    </source>
</evidence>
<dbReference type="SUPFAM" id="SSF54373">
    <property type="entry name" value="FAD-linked reductases, C-terminal domain"/>
    <property type="match status" value="1"/>
</dbReference>
<dbReference type="GO" id="GO:0016491">
    <property type="term" value="F:oxidoreductase activity"/>
    <property type="evidence" value="ECO:0007669"/>
    <property type="project" value="UniProtKB-KW"/>
</dbReference>
<dbReference type="Proteomes" id="UP001320898">
    <property type="component" value="Unassembled WGS sequence"/>
</dbReference>
<feature type="domain" description="FAD dependent oxidoreductase" evidence="2">
    <location>
        <begin position="5"/>
        <end position="395"/>
    </location>
</feature>
<name>A0AAW5R2K8_9HYPH</name>
<keyword evidence="1" id="KW-0560">Oxidoreductase</keyword>
<proteinExistence type="predicted"/>
<dbReference type="InterPro" id="IPR006076">
    <property type="entry name" value="FAD-dep_OxRdtase"/>
</dbReference>
<dbReference type="PANTHER" id="PTHR13847">
    <property type="entry name" value="SARCOSINE DEHYDROGENASE-RELATED"/>
    <property type="match status" value="1"/>
</dbReference>
<dbReference type="InterPro" id="IPR036188">
    <property type="entry name" value="FAD/NAD-bd_sf"/>
</dbReference>
<keyword evidence="4" id="KW-1185">Reference proteome</keyword>
<dbReference type="SUPFAM" id="SSF51905">
    <property type="entry name" value="FAD/NAD(P)-binding domain"/>
    <property type="match status" value="1"/>
</dbReference>
<sequence>MADRDIVVIGAGVVGVSAALHLQRRGRAVTLIDRRDPGEETSYGNTGVIEGGTYVPIAMPRNPLALLRYGLNDRPEMHFHWRAMPKLAPWLLQLYANSTEARLRSNGAAVMALLAHAIPEHKAFIREAGVDSLLRENGWLQIYRTEAQFDAAALERQVASETGCGFTVLDVNEARELEPHLKPVFRKAELWHDIASLTDPGATVKAYARLFATGGGEILQHRVDRLVPDADGWTVETDNGAIAAGEVVVALGPWSTDLLHPLGYRLPFAVKRGYHMHFSPAGDGGLNRPVVDLAYGYAASSMAAGLRVTTGIEFADRDAPPTPVQLARVEPRARELLPIEAPLEHDPWMGRRPSFPDSVPVIGPAPRHPGLWLDFGHAHLGLTLGPISGRLLADMICGQTPVVDPAPYSIQRFG</sequence>
<dbReference type="RefSeq" id="WP_261616416.1">
    <property type="nucleotide sequence ID" value="NZ_JALIDZ010000005.1"/>
</dbReference>
<accession>A0AAW5R2K8</accession>
<gene>
    <name evidence="3" type="ORF">MUB46_13335</name>
</gene>
<dbReference type="Gene3D" id="3.30.9.10">
    <property type="entry name" value="D-Amino Acid Oxidase, subunit A, domain 2"/>
    <property type="match status" value="1"/>
</dbReference>
<dbReference type="GO" id="GO:0005737">
    <property type="term" value="C:cytoplasm"/>
    <property type="evidence" value="ECO:0007669"/>
    <property type="project" value="TreeGrafter"/>
</dbReference>
<dbReference type="Gene3D" id="3.50.50.60">
    <property type="entry name" value="FAD/NAD(P)-binding domain"/>
    <property type="match status" value="2"/>
</dbReference>
<evidence type="ECO:0000313" key="3">
    <source>
        <dbReference type="EMBL" id="MCT8972844.1"/>
    </source>
</evidence>
<dbReference type="AlphaFoldDB" id="A0AAW5R2K8"/>
<dbReference type="EMBL" id="JALIDZ010000005">
    <property type="protein sequence ID" value="MCT8972844.1"/>
    <property type="molecule type" value="Genomic_DNA"/>
</dbReference>
<comment type="caution">
    <text evidence="3">The sequence shown here is derived from an EMBL/GenBank/DDBJ whole genome shotgun (WGS) entry which is preliminary data.</text>
</comment>
<protein>
    <submittedName>
        <fullName evidence="3">FAD-binding oxidoreductase</fullName>
    </submittedName>
</protein>
<dbReference type="PANTHER" id="PTHR13847:SF289">
    <property type="entry name" value="GLYCINE OXIDASE"/>
    <property type="match status" value="1"/>
</dbReference>
<organism evidence="3 4">
    <name type="scientific">Microbaculum marinisediminis</name>
    <dbReference type="NCBI Taxonomy" id="2931392"/>
    <lineage>
        <taxon>Bacteria</taxon>
        <taxon>Pseudomonadati</taxon>
        <taxon>Pseudomonadota</taxon>
        <taxon>Alphaproteobacteria</taxon>
        <taxon>Hyphomicrobiales</taxon>
        <taxon>Tepidamorphaceae</taxon>
        <taxon>Microbaculum</taxon>
    </lineage>
</organism>
<dbReference type="Pfam" id="PF01266">
    <property type="entry name" value="DAO"/>
    <property type="match status" value="1"/>
</dbReference>